<keyword evidence="15" id="KW-1185">Reference proteome</keyword>
<evidence type="ECO:0000256" key="8">
    <source>
        <dbReference type="ARBA" id="ARBA00022989"/>
    </source>
</evidence>
<dbReference type="InterPro" id="IPR011678">
    <property type="entry name" value="EMC1_C"/>
</dbReference>
<dbReference type="PANTHER" id="PTHR21573:SF0">
    <property type="entry name" value="ER MEMBRANE PROTEIN COMPLEX SUBUNIT 1"/>
    <property type="match status" value="1"/>
</dbReference>
<dbReference type="Pfam" id="PF25293">
    <property type="entry name" value="Beta-prop_EMC1_N"/>
    <property type="match status" value="1"/>
</dbReference>
<evidence type="ECO:0000256" key="10">
    <source>
        <dbReference type="ARBA" id="ARBA00023180"/>
    </source>
</evidence>
<organism evidence="14 15">
    <name type="scientific">Geotrichum candidum</name>
    <name type="common">Oospora lactis</name>
    <name type="synonym">Dipodascus geotrichum</name>
    <dbReference type="NCBI Taxonomy" id="1173061"/>
    <lineage>
        <taxon>Eukaryota</taxon>
        <taxon>Fungi</taxon>
        <taxon>Dikarya</taxon>
        <taxon>Ascomycota</taxon>
        <taxon>Saccharomycotina</taxon>
        <taxon>Dipodascomycetes</taxon>
        <taxon>Dipodascales</taxon>
        <taxon>Dipodascaceae</taxon>
        <taxon>Geotrichum</taxon>
    </lineage>
</organism>
<dbReference type="InterPro" id="IPR058545">
    <property type="entry name" value="Beta-prop_EMC1_1st"/>
</dbReference>
<evidence type="ECO:0000256" key="2">
    <source>
        <dbReference type="ARBA" id="ARBA00007904"/>
    </source>
</evidence>
<evidence type="ECO:0000256" key="9">
    <source>
        <dbReference type="ARBA" id="ARBA00023136"/>
    </source>
</evidence>
<evidence type="ECO:0000256" key="5">
    <source>
        <dbReference type="ARBA" id="ARBA00022692"/>
    </source>
</evidence>
<keyword evidence="7" id="KW-0256">Endoplasmic reticulum</keyword>
<comment type="similarity">
    <text evidence="2">Belongs to the EMC1 family.</text>
</comment>
<feature type="domain" description="ER membrane protein complex subunit 1 C-terminal" evidence="12">
    <location>
        <begin position="685"/>
        <end position="909"/>
    </location>
</feature>
<dbReference type="PANTHER" id="PTHR21573">
    <property type="entry name" value="ER MEMBRANE PROTEIN COMPLEX SUBUNIT 1"/>
    <property type="match status" value="1"/>
</dbReference>
<dbReference type="OrthoDB" id="28092at2759"/>
<dbReference type="Proteomes" id="UP000242525">
    <property type="component" value="Unassembled WGS sequence"/>
</dbReference>
<evidence type="ECO:0000256" key="3">
    <source>
        <dbReference type="ARBA" id="ARBA00011276"/>
    </source>
</evidence>
<keyword evidence="5 14" id="KW-0812">Transmembrane</keyword>
<dbReference type="InterPro" id="IPR026895">
    <property type="entry name" value="EMC1"/>
</dbReference>
<comment type="subcellular location">
    <subcellularLocation>
        <location evidence="1">Endoplasmic reticulum membrane</location>
        <topology evidence="1">Single-pass type I membrane protein</topology>
    </subcellularLocation>
</comment>
<dbReference type="Pfam" id="PF07774">
    <property type="entry name" value="EMC1_C"/>
    <property type="match status" value="1"/>
</dbReference>
<dbReference type="SUPFAM" id="SSF50998">
    <property type="entry name" value="Quinoprotein alcohol dehydrogenase-like"/>
    <property type="match status" value="2"/>
</dbReference>
<dbReference type="GO" id="GO:0034975">
    <property type="term" value="P:protein folding in endoplasmic reticulum"/>
    <property type="evidence" value="ECO:0007669"/>
    <property type="project" value="TreeGrafter"/>
</dbReference>
<feature type="chain" id="PRO_5005325445" description="ER membrane protein complex subunit 1" evidence="11">
    <location>
        <begin position="28"/>
        <end position="912"/>
    </location>
</feature>
<dbReference type="AlphaFoldDB" id="A0A0J9X2X7"/>
<feature type="domain" description="EMC1 first beta-propeller" evidence="13">
    <location>
        <begin position="27"/>
        <end position="287"/>
    </location>
</feature>
<comment type="subunit">
    <text evidence="3">Component of the ER membrane protein complex (EMC).</text>
</comment>
<evidence type="ECO:0000259" key="13">
    <source>
        <dbReference type="Pfam" id="PF25293"/>
    </source>
</evidence>
<gene>
    <name evidence="14" type="ORF">BN980_GECA01s06324g</name>
</gene>
<keyword evidence="10" id="KW-0325">Glycoprotein</keyword>
<sequence length="912" mass="98304">MTKLTRTSTPFSLLALLLALFVSAVAAIYEDDAGVLDWHRTQIGLTSAVYTPAASGASDYVGLYTESDIFAVLHTANGSIAWRRSFADGGVKAHCALSLPGTTEFLIAITRPAGNSILYRTAWADGSLDWELSTMGQITALGSNGEILLVSEASGDIHVVGASGIKQFTVSSNGATVVAIEDGVVFAEKDNTVTLSTVDIDSQSLVEIARFEGSFVSVESDILVLRNDDSLVVVKLDQDSQAIDSITESDAESVAVSEKVVVSKSASGAVTVYDRESLGELNHLEASAATIAPGTESETFAVLTAENELNVINGATNAIISTSKLSVSSPVLIISAVGNDYLVQYSNGILQLVSESNTIWERDESIAASPIAGLFVQLPETAALDTAAGIREEILLDDASDSNANILLAYVKRVTRHLHDLQTFPRYVIRMLQSSFMFVDEVELERANMFGLHQYFVVVSGRTGRVVALDTFLKGGTVWAIDGVNVGSNNGKDTTVNLVETDVYIVTKTGAVTVINALNGEITKTEQILSTDQVVLKVVELPSGLYAWTTSDELVTIHETAPPTEIYYTNRVNEDSAWGYTISAGAEGSLVLTKTWSFNLDHGYAVATTATRPKLDKTINIGQVLEDRSVLYKYLHANLLSIAAISSEDRRLQVFLLDTVTGRVLHAKEHNEVDPARDIALVQGEHWLVYTYTATVPTLGEQLTIWDLYESGKPNQRAYDNGEEYSSFSGLLPEPYVLEKSFLTGISGTAKLGLTVTKHGITVRDVLLLTRSNQVLSYAKPQLLSPITKSPTDKSQNTSMVSPYSFFDHATTLLSQSRKSTVLTYNLPLELAGNTSLLVSAPTALESTTLVAVAGTDVYVVRVTPSKPFDVLNTIAFSKQQLIYTVAAMLVVVGYLRPQVGKKRANAKWGVE</sequence>
<dbReference type="STRING" id="1173061.A0A0J9X2X7"/>
<dbReference type="GO" id="GO:0072546">
    <property type="term" value="C:EMC complex"/>
    <property type="evidence" value="ECO:0007669"/>
    <property type="project" value="InterPro"/>
</dbReference>
<accession>A0A0J9X2X7</accession>
<protein>
    <recommendedName>
        <fullName evidence="4">ER membrane protein complex subunit 1</fullName>
    </recommendedName>
</protein>
<evidence type="ECO:0000256" key="7">
    <source>
        <dbReference type="ARBA" id="ARBA00022824"/>
    </source>
</evidence>
<evidence type="ECO:0000313" key="14">
    <source>
        <dbReference type="EMBL" id="CDO51445.1"/>
    </source>
</evidence>
<keyword evidence="6 11" id="KW-0732">Signal</keyword>
<comment type="caution">
    <text evidence="14">The sequence shown here is derived from an EMBL/GenBank/DDBJ whole genome shotgun (WGS) entry which is preliminary data.</text>
</comment>
<feature type="signal peptide" evidence="11">
    <location>
        <begin position="1"/>
        <end position="27"/>
    </location>
</feature>
<evidence type="ECO:0000259" key="12">
    <source>
        <dbReference type="Pfam" id="PF07774"/>
    </source>
</evidence>
<keyword evidence="8" id="KW-1133">Transmembrane helix</keyword>
<evidence type="ECO:0000256" key="4">
    <source>
        <dbReference type="ARBA" id="ARBA00020824"/>
    </source>
</evidence>
<name>A0A0J9X2X7_GEOCN</name>
<reference evidence="14" key="1">
    <citation type="submission" date="2014-03" db="EMBL/GenBank/DDBJ databases">
        <authorList>
            <person name="Casaregola S."/>
        </authorList>
    </citation>
    <scope>NUCLEOTIDE SEQUENCE [LARGE SCALE GENOMIC DNA]</scope>
    <source>
        <strain evidence="14">CLIB 918</strain>
    </source>
</reference>
<keyword evidence="9" id="KW-0472">Membrane</keyword>
<evidence type="ECO:0000256" key="1">
    <source>
        <dbReference type="ARBA" id="ARBA00004115"/>
    </source>
</evidence>
<proteinExistence type="inferred from homology"/>
<evidence type="ECO:0000256" key="6">
    <source>
        <dbReference type="ARBA" id="ARBA00022729"/>
    </source>
</evidence>
<evidence type="ECO:0000313" key="15">
    <source>
        <dbReference type="Proteomes" id="UP000242525"/>
    </source>
</evidence>
<dbReference type="EMBL" id="CCBN010000001">
    <property type="protein sequence ID" value="CDO51445.1"/>
    <property type="molecule type" value="Genomic_DNA"/>
</dbReference>
<dbReference type="InterPro" id="IPR011047">
    <property type="entry name" value="Quinoprotein_ADH-like_sf"/>
</dbReference>
<evidence type="ECO:0000256" key="11">
    <source>
        <dbReference type="SAM" id="SignalP"/>
    </source>
</evidence>